<gene>
    <name evidence="1" type="ORF">SAMN04488130_102114</name>
</gene>
<accession>A0A1H5U5Q7</accession>
<dbReference type="AlphaFoldDB" id="A0A1H5U5Q7"/>
<dbReference type="OrthoDB" id="9805924at2"/>
<evidence type="ECO:0008006" key="3">
    <source>
        <dbReference type="Google" id="ProtNLM"/>
    </source>
</evidence>
<name>A0A1H5U5Q7_9FLAO</name>
<reference evidence="2" key="1">
    <citation type="submission" date="2016-10" db="EMBL/GenBank/DDBJ databases">
        <authorList>
            <person name="Varghese N."/>
            <person name="Submissions S."/>
        </authorList>
    </citation>
    <scope>NUCLEOTIDE SEQUENCE [LARGE SCALE GENOMIC DNA]</scope>
    <source>
        <strain evidence="2">CGMCC 1.9230</strain>
    </source>
</reference>
<sequence length="51" mass="5912">MIHFKPLDKNNIDLITAMMVDFYAIKGYPIDIEKSKALFRQFTDNSEFGLA</sequence>
<proteinExistence type="predicted"/>
<evidence type="ECO:0000313" key="1">
    <source>
        <dbReference type="EMBL" id="SEF70349.1"/>
    </source>
</evidence>
<dbReference type="EMBL" id="FNVP01000002">
    <property type="protein sequence ID" value="SEF70349.1"/>
    <property type="molecule type" value="Genomic_DNA"/>
</dbReference>
<keyword evidence="2" id="KW-1185">Reference proteome</keyword>
<evidence type="ECO:0000313" key="2">
    <source>
        <dbReference type="Proteomes" id="UP000236737"/>
    </source>
</evidence>
<organism evidence="1 2">
    <name type="scientific">Flavobacterium urumqiense</name>
    <dbReference type="NCBI Taxonomy" id="935224"/>
    <lineage>
        <taxon>Bacteria</taxon>
        <taxon>Pseudomonadati</taxon>
        <taxon>Bacteroidota</taxon>
        <taxon>Flavobacteriia</taxon>
        <taxon>Flavobacteriales</taxon>
        <taxon>Flavobacteriaceae</taxon>
        <taxon>Flavobacterium</taxon>
    </lineage>
</organism>
<dbReference type="Proteomes" id="UP000236737">
    <property type="component" value="Unassembled WGS sequence"/>
</dbReference>
<protein>
    <recommendedName>
        <fullName evidence="3">GNAT family N-acetyltransferase</fullName>
    </recommendedName>
</protein>
<dbReference type="RefSeq" id="WP_159916637.1">
    <property type="nucleotide sequence ID" value="NZ_FNVP01000002.1"/>
</dbReference>